<comment type="caution">
    <text evidence="6">The sequence shown here is derived from an EMBL/GenBank/DDBJ whole genome shotgun (WGS) entry which is preliminary data.</text>
</comment>
<dbReference type="AlphaFoldDB" id="A0A086JTZ6"/>
<comment type="similarity">
    <text evidence="1">Belongs to the peptidase M24A family. Methionine aminopeptidase type 1 subfamily.</text>
</comment>
<feature type="region of interest" description="Disordered" evidence="3">
    <location>
        <begin position="77"/>
        <end position="174"/>
    </location>
</feature>
<feature type="compositionally biased region" description="Low complexity" evidence="3">
    <location>
        <begin position="164"/>
        <end position="174"/>
    </location>
</feature>
<name>A0A086JTZ6_TOXGO</name>
<feature type="region of interest" description="Disordered" evidence="3">
    <location>
        <begin position="399"/>
        <end position="434"/>
    </location>
</feature>
<feature type="compositionally biased region" description="Basic and acidic residues" evidence="3">
    <location>
        <begin position="565"/>
        <end position="575"/>
    </location>
</feature>
<gene>
    <name evidence="6" type="ORF">TGP89_294220</name>
</gene>
<feature type="region of interest" description="Disordered" evidence="3">
    <location>
        <begin position="449"/>
        <end position="545"/>
    </location>
</feature>
<feature type="coiled-coil region" evidence="2">
    <location>
        <begin position="312"/>
        <end position="339"/>
    </location>
</feature>
<feature type="transmembrane region" description="Helical" evidence="4">
    <location>
        <begin position="246"/>
        <end position="264"/>
    </location>
</feature>
<dbReference type="OrthoDB" id="3209743at2759"/>
<keyword evidence="4" id="KW-1133">Transmembrane helix</keyword>
<dbReference type="PROSITE" id="PS52013">
    <property type="entry name" value="ZF_C6H2"/>
    <property type="match status" value="1"/>
</dbReference>
<evidence type="ECO:0000313" key="6">
    <source>
        <dbReference type="EMBL" id="KFG35614.1"/>
    </source>
</evidence>
<feature type="domain" description="C6H2-type" evidence="5">
    <location>
        <begin position="4"/>
        <end position="56"/>
    </location>
</feature>
<evidence type="ECO:0000256" key="4">
    <source>
        <dbReference type="SAM" id="Phobius"/>
    </source>
</evidence>
<organism evidence="6 7">
    <name type="scientific">Toxoplasma gondii p89</name>
    <dbReference type="NCBI Taxonomy" id="943119"/>
    <lineage>
        <taxon>Eukaryota</taxon>
        <taxon>Sar</taxon>
        <taxon>Alveolata</taxon>
        <taxon>Apicomplexa</taxon>
        <taxon>Conoidasida</taxon>
        <taxon>Coccidia</taxon>
        <taxon>Eucoccidiorida</taxon>
        <taxon>Eimeriorina</taxon>
        <taxon>Sarcocystidae</taxon>
        <taxon>Toxoplasma</taxon>
    </lineage>
</organism>
<sequence length="603" mass="62201">MATMVTCQGCGEETTSRLCCPKCSEFGRTSFFCSQDCFVSSWPSHSKLHVIIKQSAMTISVCSSDVFTEDGIDESSATTAASLPSSSVSTLSTRPSSLISSTDTPSYSRTVGGGADDGFPRPRSGPSATELPVVPSRSSLHQPSVLTSRGPSVPSDPGTVAKQPSSSGKKSTSPGFFGKVRGLLAGEGGMFGSSYELPLSVISRGSAQQRHAVRAGGPGALTDGQKNTGAFGSLSRATPSAAGRRCWWLLVCVFVCVIVSMWTMRRTLFDCSSQGGAFDIAQGDLPAYSSDSPTGRSAETTVVNSVLAQLGGRRYADELSALQESVQDLRNELAAVTTLVQQHAAFISQFVEKPTTVGRRQGGGAIKHAISASVEGPPLPDVPQLRFALADAEVASRSAQSANSGIERETARAGDGNTMGDGLRGTNHNGGVLSQKSFGASVALESTVRGSGDNMLDGETRGKTADAPEGVERVPSSAAERSGGAGTPDADTAFVTDRGVDTLRDGIPSDDDKKKNSGEAEKEPLRADAGGRPADNGKAADLASSPGIKGEVEILSASGEVVAQDSREARVKGLEEETGAGRRGFLGVGGKGHGLTGGRLDRL</sequence>
<protein>
    <submittedName>
        <fullName evidence="6">Putative transmembrane protein</fullName>
    </submittedName>
</protein>
<keyword evidence="2" id="KW-0175">Coiled coil</keyword>
<feature type="region of interest" description="Disordered" evidence="3">
    <location>
        <begin position="563"/>
        <end position="603"/>
    </location>
</feature>
<keyword evidence="4 6" id="KW-0812">Transmembrane</keyword>
<feature type="compositionally biased region" description="Basic and acidic residues" evidence="3">
    <location>
        <begin position="510"/>
        <end position="526"/>
    </location>
</feature>
<dbReference type="GO" id="GO:0008270">
    <property type="term" value="F:zinc ion binding"/>
    <property type="evidence" value="ECO:0007669"/>
    <property type="project" value="UniProtKB-KW"/>
</dbReference>
<evidence type="ECO:0000256" key="1">
    <source>
        <dbReference type="PROSITE-ProRule" id="PRU01357"/>
    </source>
</evidence>
<dbReference type="EMBL" id="AEYI02001585">
    <property type="protein sequence ID" value="KFG35614.1"/>
    <property type="molecule type" value="Genomic_DNA"/>
</dbReference>
<keyword evidence="4" id="KW-0472">Membrane</keyword>
<evidence type="ECO:0000313" key="7">
    <source>
        <dbReference type="Proteomes" id="UP000028828"/>
    </source>
</evidence>
<reference evidence="6 7" key="1">
    <citation type="submission" date="2014-03" db="EMBL/GenBank/DDBJ databases">
        <authorList>
            <person name="Sibley D."/>
            <person name="Venepally P."/>
            <person name="Karamycheva S."/>
            <person name="Hadjithomas M."/>
            <person name="Khan A."/>
            <person name="Brunk B."/>
            <person name="Roos D."/>
            <person name="Caler E."/>
            <person name="Lorenzi H."/>
        </authorList>
    </citation>
    <scope>NUCLEOTIDE SEQUENCE [LARGE SCALE GENOMIC DNA]</scope>
    <source>
        <strain evidence="7">p89</strain>
    </source>
</reference>
<feature type="compositionally biased region" description="Gly residues" evidence="3">
    <location>
        <begin position="581"/>
        <end position="597"/>
    </location>
</feature>
<feature type="compositionally biased region" description="Basic and acidic residues" evidence="3">
    <location>
        <begin position="458"/>
        <end position="472"/>
    </location>
</feature>
<keyword evidence="1" id="KW-0479">Metal-binding</keyword>
<feature type="compositionally biased region" description="Polar residues" evidence="3">
    <location>
        <begin position="99"/>
        <end position="109"/>
    </location>
</feature>
<keyword evidence="1" id="KW-0863">Zinc-finger</keyword>
<evidence type="ECO:0000256" key="2">
    <source>
        <dbReference type="SAM" id="Coils"/>
    </source>
</evidence>
<accession>A0A086JTZ6</accession>
<dbReference type="Pfam" id="PF15801">
    <property type="entry name" value="zf-C6H2"/>
    <property type="match status" value="1"/>
</dbReference>
<keyword evidence="1" id="KW-0862">Zinc</keyword>
<evidence type="ECO:0000259" key="5">
    <source>
        <dbReference type="PROSITE" id="PS52013"/>
    </source>
</evidence>
<feature type="compositionally biased region" description="Polar residues" evidence="3">
    <location>
        <begin position="136"/>
        <end position="150"/>
    </location>
</feature>
<dbReference type="Proteomes" id="UP000028828">
    <property type="component" value="Unassembled WGS sequence"/>
</dbReference>
<proteinExistence type="inferred from homology"/>
<dbReference type="VEuPathDB" id="ToxoDB:TGP89_294220"/>
<evidence type="ECO:0000256" key="3">
    <source>
        <dbReference type="SAM" id="MobiDB-lite"/>
    </source>
</evidence>
<dbReference type="InterPro" id="IPR031615">
    <property type="entry name" value="Zfn-C6H2"/>
</dbReference>
<feature type="compositionally biased region" description="Low complexity" evidence="3">
    <location>
        <begin position="77"/>
        <end position="98"/>
    </location>
</feature>